<dbReference type="eggNOG" id="ENOG5033Z7N">
    <property type="taxonomic scope" value="Bacteria"/>
</dbReference>
<dbReference type="KEGG" id="rpm:RSPPHO_01869"/>
<dbReference type="HOGENOM" id="CLU_2131608_0_0_5"/>
<dbReference type="STRING" id="1150469.RSPPHO_01869"/>
<proteinExistence type="predicted"/>
<organism evidence="2 3">
    <name type="scientific">Pararhodospirillum photometricum DSM 122</name>
    <dbReference type="NCBI Taxonomy" id="1150469"/>
    <lineage>
        <taxon>Bacteria</taxon>
        <taxon>Pseudomonadati</taxon>
        <taxon>Pseudomonadota</taxon>
        <taxon>Alphaproteobacteria</taxon>
        <taxon>Rhodospirillales</taxon>
        <taxon>Rhodospirillaceae</taxon>
        <taxon>Pararhodospirillum</taxon>
    </lineage>
</organism>
<protein>
    <submittedName>
        <fullName evidence="2">Putative cyclic beta-1-3, beta-1-6-glucan synthesis regulatory protein, ndvD-like protein</fullName>
    </submittedName>
</protein>
<sequence>MPVRPADKALSAECVWTGERVISLLARDDADMAERFVAFYDRFGCPMYRLGEAFSCVARSPVAQTTARATEGASLAEVASACWVDPAQEFTPPAAEPPAAGETPTPVTPMQQQ</sequence>
<name>H6SKI0_PARPM</name>
<gene>
    <name evidence="2" type="ORF">RSPPHO_01869</name>
</gene>
<dbReference type="PATRIC" id="fig|1150469.3.peg.2103"/>
<keyword evidence="3" id="KW-1185">Reference proteome</keyword>
<reference evidence="2 3" key="1">
    <citation type="submission" date="2012-02" db="EMBL/GenBank/DDBJ databases">
        <title>Shotgun genome sequence of Phaeospirillum photometricum DSM 122.</title>
        <authorList>
            <person name="Duquesne K."/>
            <person name="Sturgis J."/>
        </authorList>
    </citation>
    <scope>NUCLEOTIDE SEQUENCE [LARGE SCALE GENOMIC DNA]</scope>
    <source>
        <strain evidence="3">DSM122</strain>
    </source>
</reference>
<evidence type="ECO:0000256" key="1">
    <source>
        <dbReference type="SAM" id="MobiDB-lite"/>
    </source>
</evidence>
<dbReference type="EMBL" id="HE663493">
    <property type="protein sequence ID" value="CCG08495.1"/>
    <property type="molecule type" value="Genomic_DNA"/>
</dbReference>
<dbReference type="Proteomes" id="UP000033220">
    <property type="component" value="Chromosome DSM 122"/>
</dbReference>
<accession>H6SKI0</accession>
<evidence type="ECO:0000313" key="2">
    <source>
        <dbReference type="EMBL" id="CCG08495.1"/>
    </source>
</evidence>
<dbReference type="AlphaFoldDB" id="H6SKI0"/>
<feature type="region of interest" description="Disordered" evidence="1">
    <location>
        <begin position="87"/>
        <end position="113"/>
    </location>
</feature>
<evidence type="ECO:0000313" key="3">
    <source>
        <dbReference type="Proteomes" id="UP000033220"/>
    </source>
</evidence>